<keyword evidence="5" id="KW-0687">Ribonucleoprotein</keyword>
<evidence type="ECO:0000256" key="8">
    <source>
        <dbReference type="ARBA" id="ARBA00043031"/>
    </source>
</evidence>
<comment type="subcellular location">
    <subcellularLocation>
        <location evidence="1">Mitochondrion</location>
    </subcellularLocation>
</comment>
<name>A0ABP0UV86_9BRYO</name>
<evidence type="ECO:0000256" key="7">
    <source>
        <dbReference type="ARBA" id="ARBA00039448"/>
    </source>
</evidence>
<evidence type="ECO:0000256" key="6">
    <source>
        <dbReference type="ARBA" id="ARBA00038073"/>
    </source>
</evidence>
<evidence type="ECO:0000313" key="10">
    <source>
        <dbReference type="EMBL" id="CAK9231304.1"/>
    </source>
</evidence>
<evidence type="ECO:0000256" key="1">
    <source>
        <dbReference type="ARBA" id="ARBA00004173"/>
    </source>
</evidence>
<dbReference type="Pfam" id="PF04280">
    <property type="entry name" value="Tim44"/>
    <property type="match status" value="1"/>
</dbReference>
<dbReference type="PANTHER" id="PTHR28554:SF1">
    <property type="entry name" value="LARGE RIBOSOMAL SUBUNIT PROTEIN ML45"/>
    <property type="match status" value="1"/>
</dbReference>
<evidence type="ECO:0000256" key="3">
    <source>
        <dbReference type="ARBA" id="ARBA00022980"/>
    </source>
</evidence>
<gene>
    <name evidence="10" type="ORF">CSSPTR1EN2_LOCUS20483</name>
</gene>
<sequence>MAGIRSLRSFSLHRLLMQSFTCRRTPDAYLVRSETISRTIPELGFPLPWRAGQASSYHGGFGGVKELRELSALFSCQRDFKVEKCVSIYDIQGVYHHPSQALVRTPFLFTIGHRGFAKAVSLPPQMQKPMRLRVYMGSPGIIAEPYKPRPPPLPLIRRWFTKEGWQIRKENLLAMLKTSFVIAKLRQKSKGYTQSKFYREASDLYRQINYALAQGDRSLLRQLVTDTVLTGMKKELKHRETSWAQVHWELVGPIKKIRTLQGRLVGVDQTKNLDNSFAQLTLRIISNQKFAAYDKHGKLVAGDLEKELTVEDIWVFEKHLSQPEAKWRLCGRLSV</sequence>
<evidence type="ECO:0000259" key="9">
    <source>
        <dbReference type="SMART" id="SM00978"/>
    </source>
</evidence>
<keyword evidence="2" id="KW-0809">Transit peptide</keyword>
<proteinExistence type="inferred from homology"/>
<dbReference type="InterPro" id="IPR007379">
    <property type="entry name" value="Tim44-like_dom"/>
</dbReference>
<evidence type="ECO:0000256" key="4">
    <source>
        <dbReference type="ARBA" id="ARBA00023128"/>
    </source>
</evidence>
<protein>
    <recommendedName>
        <fullName evidence="7">Large ribosomal subunit protein mL45</fullName>
    </recommendedName>
    <alternativeName>
        <fullName evidence="8">39S ribosomal protein L45, mitochondrial</fullName>
    </alternativeName>
</protein>
<organism evidence="10 11">
    <name type="scientific">Sphagnum troendelagicum</name>
    <dbReference type="NCBI Taxonomy" id="128251"/>
    <lineage>
        <taxon>Eukaryota</taxon>
        <taxon>Viridiplantae</taxon>
        <taxon>Streptophyta</taxon>
        <taxon>Embryophyta</taxon>
        <taxon>Bryophyta</taxon>
        <taxon>Sphagnophytina</taxon>
        <taxon>Sphagnopsida</taxon>
        <taxon>Sphagnales</taxon>
        <taxon>Sphagnaceae</taxon>
        <taxon>Sphagnum</taxon>
    </lineage>
</organism>
<comment type="similarity">
    <text evidence="6">Belongs to the mitochondrion-specific ribosomal protein mL45 family.</text>
</comment>
<dbReference type="InterPro" id="IPR051975">
    <property type="entry name" value="mtLSU_mL45"/>
</dbReference>
<accession>A0ABP0UV86</accession>
<dbReference type="SUPFAM" id="SSF54427">
    <property type="entry name" value="NTF2-like"/>
    <property type="match status" value="1"/>
</dbReference>
<dbReference type="EMBL" id="OZ019899">
    <property type="protein sequence ID" value="CAK9231304.1"/>
    <property type="molecule type" value="Genomic_DNA"/>
</dbReference>
<dbReference type="InterPro" id="IPR032710">
    <property type="entry name" value="NTF2-like_dom_sf"/>
</dbReference>
<dbReference type="SMART" id="SM00978">
    <property type="entry name" value="Tim44"/>
    <property type="match status" value="1"/>
</dbReference>
<keyword evidence="11" id="KW-1185">Reference proteome</keyword>
<keyword evidence="3" id="KW-0689">Ribosomal protein</keyword>
<evidence type="ECO:0000313" key="11">
    <source>
        <dbReference type="Proteomes" id="UP001497512"/>
    </source>
</evidence>
<feature type="domain" description="Tim44-like" evidence="9">
    <location>
        <begin position="178"/>
        <end position="334"/>
    </location>
</feature>
<keyword evidence="4" id="KW-0496">Mitochondrion</keyword>
<evidence type="ECO:0000256" key="2">
    <source>
        <dbReference type="ARBA" id="ARBA00022946"/>
    </source>
</evidence>
<evidence type="ECO:0000256" key="5">
    <source>
        <dbReference type="ARBA" id="ARBA00023274"/>
    </source>
</evidence>
<dbReference type="NCBIfam" id="NF033779">
    <property type="entry name" value="Tim44_TimA_adap"/>
    <property type="match status" value="1"/>
</dbReference>
<dbReference type="Gene3D" id="3.10.450.240">
    <property type="match status" value="1"/>
</dbReference>
<dbReference type="PANTHER" id="PTHR28554">
    <property type="entry name" value="39S RIBOSOMAL PROTEIN L45, MITOCHONDRIAL"/>
    <property type="match status" value="1"/>
</dbReference>
<dbReference type="Proteomes" id="UP001497512">
    <property type="component" value="Chromosome 7"/>
</dbReference>
<reference evidence="10" key="1">
    <citation type="submission" date="2024-02" db="EMBL/GenBank/DDBJ databases">
        <authorList>
            <consortium name="ELIXIR-Norway"/>
            <consortium name="Elixir Norway"/>
        </authorList>
    </citation>
    <scope>NUCLEOTIDE SEQUENCE</scope>
</reference>